<protein>
    <submittedName>
        <fullName evidence="2">Uncharacterized protein LOC142162240</fullName>
    </submittedName>
</protein>
<name>A0AC58RPK4_TOBAC</name>
<sequence>MLLHMRWHAPQRNWFKLNTNGAYKKHPNGIGLEGVFKDHTGRWILGFQKKYVANSPLHVELQAIYQGLQIATKFDLLPLEVEIDSTEAINALNHDHVVFSNIVYAYRSLMPHQKALLLRHNLCERNKVAHLLAKDATNEQYKQLNPEVSKLHAGPPYFGMQQLTSEQSGECLFVKSLPTTFVICLGQ</sequence>
<proteinExistence type="predicted"/>
<organism evidence="1 2">
    <name type="scientific">Nicotiana tabacum</name>
    <name type="common">Common tobacco</name>
    <dbReference type="NCBI Taxonomy" id="4097"/>
    <lineage>
        <taxon>Eukaryota</taxon>
        <taxon>Viridiplantae</taxon>
        <taxon>Streptophyta</taxon>
        <taxon>Embryophyta</taxon>
        <taxon>Tracheophyta</taxon>
        <taxon>Spermatophyta</taxon>
        <taxon>Magnoliopsida</taxon>
        <taxon>eudicotyledons</taxon>
        <taxon>Gunneridae</taxon>
        <taxon>Pentapetalae</taxon>
        <taxon>asterids</taxon>
        <taxon>lamiids</taxon>
        <taxon>Solanales</taxon>
        <taxon>Solanaceae</taxon>
        <taxon>Nicotianoideae</taxon>
        <taxon>Nicotianeae</taxon>
        <taxon>Nicotiana</taxon>
    </lineage>
</organism>
<accession>A0AC58RPK4</accession>
<gene>
    <name evidence="2" type="primary">LOC142162240</name>
</gene>
<dbReference type="Proteomes" id="UP000790787">
    <property type="component" value="Chromosome 7"/>
</dbReference>
<evidence type="ECO:0000313" key="1">
    <source>
        <dbReference type="Proteomes" id="UP000790787"/>
    </source>
</evidence>
<dbReference type="RefSeq" id="XP_075074668.1">
    <property type="nucleotide sequence ID" value="XM_075218567.1"/>
</dbReference>
<reference evidence="2" key="2">
    <citation type="submission" date="2025-08" db="UniProtKB">
        <authorList>
            <consortium name="RefSeq"/>
        </authorList>
    </citation>
    <scope>IDENTIFICATION</scope>
    <source>
        <tissue evidence="2">Leaf</tissue>
    </source>
</reference>
<reference evidence="1" key="1">
    <citation type="journal article" date="2014" name="Nat. Commun.">
        <title>The tobacco genome sequence and its comparison with those of tomato and potato.</title>
        <authorList>
            <person name="Sierro N."/>
            <person name="Battey J.N."/>
            <person name="Ouadi S."/>
            <person name="Bakaher N."/>
            <person name="Bovet L."/>
            <person name="Willig A."/>
            <person name="Goepfert S."/>
            <person name="Peitsch M.C."/>
            <person name="Ivanov N.V."/>
        </authorList>
    </citation>
    <scope>NUCLEOTIDE SEQUENCE [LARGE SCALE GENOMIC DNA]</scope>
</reference>
<evidence type="ECO:0000313" key="2">
    <source>
        <dbReference type="RefSeq" id="XP_075074668.1"/>
    </source>
</evidence>
<keyword evidence="1" id="KW-1185">Reference proteome</keyword>